<dbReference type="SMART" id="SM00387">
    <property type="entry name" value="HATPase_c"/>
    <property type="match status" value="1"/>
</dbReference>
<evidence type="ECO:0000256" key="5">
    <source>
        <dbReference type="ARBA" id="ARBA00022741"/>
    </source>
</evidence>
<dbReference type="GO" id="GO:0016301">
    <property type="term" value="F:kinase activity"/>
    <property type="evidence" value="ECO:0007669"/>
    <property type="project" value="UniProtKB-KW"/>
</dbReference>
<accession>A0ABU9HZ00</accession>
<dbReference type="PROSITE" id="PS50005">
    <property type="entry name" value="TPR"/>
    <property type="match status" value="1"/>
</dbReference>
<keyword evidence="3" id="KW-0597">Phosphoprotein</keyword>
<sequence>MKSKVLLIIIFAISLNVFAQSPGNTRFNEISNKLLKEKDETKKAGLYYQAARFYFEKEGNIKTDLDSASLFNKRSIRLSSKLGMKKELAQNMLLEGEIAAENGDSAYSSKLKYKALQYALSNGLKTEAAAVYMSIAYEVPENDLLKKEQYFLKAADLYRQAGAFLKEAETRTELSVLYNGLDEIDTSIKFALDAVKIKKKIKEPALYKEYTMLAMDYRTQGKYENALAYALAADKVTETTPEADALWRSIIKNLIGTIYSELKFYDKSVEYYKKAIAISKENNDTEGVTSITINTARGLLGRGKVAEALEVLNNGYKYYHKENCDIEYASLYILLYCELKKHEKAKPYYDQLVTCASGQVKNPMEQEKMYYAMIHYLLKTGQAAKTYGYIEKLKQLSRKNNDIYNLTQLEKTHFEVDSATGNYLGAIQHLKNYKQLNDSVFNINNTKQFADLQLKYDTEKKDRNIKLLTNKSQLQQARIENELVIRYIFIGSVVVLCIIIGLLYSRYCMKRKTNAILEAKQDEINRKNNKLERLVAEKEWLLKEIHHRVKNNLQIVISLLNTQSAYLDNEEALEAIQNSQHRMHAMSLIHQKLYQTENLSSINMPWYIKELADYLKDSFDHEGKIKFKLSLAAIDLDVAQAVPLGLILNEAITNAIKYAFPERKGIINILLEDSDNNYLLRISDNGIGLPEHFESAETDSLGMNLMIGLAEQLDGTFTIQSGNGVIITINFIKRQAAV</sequence>
<evidence type="ECO:0000256" key="10">
    <source>
        <dbReference type="SAM" id="Phobius"/>
    </source>
</evidence>
<dbReference type="Gene3D" id="3.30.450.20">
    <property type="entry name" value="PAS domain"/>
    <property type="match status" value="1"/>
</dbReference>
<gene>
    <name evidence="13" type="ORF">AAEO56_11840</name>
</gene>
<dbReference type="Pfam" id="PF02518">
    <property type="entry name" value="HATPase_c"/>
    <property type="match status" value="1"/>
</dbReference>
<dbReference type="Pfam" id="PF07568">
    <property type="entry name" value="HisKA_2"/>
    <property type="match status" value="1"/>
</dbReference>
<keyword evidence="5" id="KW-0547">Nucleotide-binding</keyword>
<name>A0ABU9HZ00_9FLAO</name>
<dbReference type="PROSITE" id="PS50109">
    <property type="entry name" value="HIS_KIN"/>
    <property type="match status" value="1"/>
</dbReference>
<dbReference type="SUPFAM" id="SSF48452">
    <property type="entry name" value="TPR-like"/>
    <property type="match status" value="1"/>
</dbReference>
<dbReference type="Proteomes" id="UP001464555">
    <property type="component" value="Unassembled WGS sequence"/>
</dbReference>
<dbReference type="EMBL" id="JBBYHR010000006">
    <property type="protein sequence ID" value="MEL1244958.1"/>
    <property type="molecule type" value="Genomic_DNA"/>
</dbReference>
<dbReference type="InterPro" id="IPR003594">
    <property type="entry name" value="HATPase_dom"/>
</dbReference>
<dbReference type="PANTHER" id="PTHR41523">
    <property type="entry name" value="TWO-COMPONENT SYSTEM SENSOR PROTEIN"/>
    <property type="match status" value="1"/>
</dbReference>
<evidence type="ECO:0000256" key="8">
    <source>
        <dbReference type="PROSITE-ProRule" id="PRU00339"/>
    </source>
</evidence>
<evidence type="ECO:0000256" key="3">
    <source>
        <dbReference type="ARBA" id="ARBA00022553"/>
    </source>
</evidence>
<dbReference type="EC" id="2.7.13.3" evidence="2"/>
<dbReference type="Pfam" id="PF13424">
    <property type="entry name" value="TPR_12"/>
    <property type="match status" value="1"/>
</dbReference>
<evidence type="ECO:0000256" key="6">
    <source>
        <dbReference type="ARBA" id="ARBA00022777"/>
    </source>
</evidence>
<feature type="domain" description="Histidine kinase" evidence="12">
    <location>
        <begin position="544"/>
        <end position="735"/>
    </location>
</feature>
<keyword evidence="14" id="KW-1185">Reference proteome</keyword>
<evidence type="ECO:0000313" key="13">
    <source>
        <dbReference type="EMBL" id="MEL1244958.1"/>
    </source>
</evidence>
<evidence type="ECO:0000256" key="4">
    <source>
        <dbReference type="ARBA" id="ARBA00022679"/>
    </source>
</evidence>
<dbReference type="RefSeq" id="WP_341697273.1">
    <property type="nucleotide sequence ID" value="NZ_JBBYHR010000006.1"/>
</dbReference>
<feature type="chain" id="PRO_5046003173" description="histidine kinase" evidence="11">
    <location>
        <begin position="20"/>
        <end position="738"/>
    </location>
</feature>
<keyword evidence="6 13" id="KW-0418">Kinase</keyword>
<feature type="repeat" description="TPR" evidence="8">
    <location>
        <begin position="249"/>
        <end position="282"/>
    </location>
</feature>
<evidence type="ECO:0000256" key="7">
    <source>
        <dbReference type="ARBA" id="ARBA00022840"/>
    </source>
</evidence>
<dbReference type="SUPFAM" id="SSF55874">
    <property type="entry name" value="ATPase domain of HSP90 chaperone/DNA topoisomerase II/histidine kinase"/>
    <property type="match status" value="1"/>
</dbReference>
<dbReference type="InterPro" id="IPR011495">
    <property type="entry name" value="Sig_transdc_His_kin_sub2_dim/P"/>
</dbReference>
<keyword evidence="10" id="KW-0812">Transmembrane</keyword>
<organism evidence="13 14">
    <name type="scientific">Flavobacterium arundinis</name>
    <dbReference type="NCBI Taxonomy" id="3139143"/>
    <lineage>
        <taxon>Bacteria</taxon>
        <taxon>Pseudomonadati</taxon>
        <taxon>Bacteroidota</taxon>
        <taxon>Flavobacteriia</taxon>
        <taxon>Flavobacteriales</taxon>
        <taxon>Flavobacteriaceae</taxon>
        <taxon>Flavobacterium</taxon>
    </lineage>
</organism>
<evidence type="ECO:0000256" key="1">
    <source>
        <dbReference type="ARBA" id="ARBA00000085"/>
    </source>
</evidence>
<comment type="catalytic activity">
    <reaction evidence="1">
        <text>ATP + protein L-histidine = ADP + protein N-phospho-L-histidine.</text>
        <dbReference type="EC" id="2.7.13.3"/>
    </reaction>
</comment>
<evidence type="ECO:0000256" key="9">
    <source>
        <dbReference type="SAM" id="Coils"/>
    </source>
</evidence>
<reference evidence="13 14" key="1">
    <citation type="submission" date="2024-04" db="EMBL/GenBank/DDBJ databases">
        <title>Flavobacterium sp. DGU11 16S ribosomal RNA gene Genome sequencing and assembly.</title>
        <authorList>
            <person name="Park S."/>
        </authorList>
    </citation>
    <scope>NUCLEOTIDE SEQUENCE [LARGE SCALE GENOMIC DNA]</scope>
    <source>
        <strain evidence="13 14">DGU11</strain>
    </source>
</reference>
<dbReference type="SMART" id="SM00028">
    <property type="entry name" value="TPR"/>
    <property type="match status" value="3"/>
</dbReference>
<protein>
    <recommendedName>
        <fullName evidence="2">histidine kinase</fullName>
        <ecNumber evidence="2">2.7.13.3</ecNumber>
    </recommendedName>
</protein>
<evidence type="ECO:0000256" key="2">
    <source>
        <dbReference type="ARBA" id="ARBA00012438"/>
    </source>
</evidence>
<keyword evidence="11" id="KW-0732">Signal</keyword>
<feature type="signal peptide" evidence="11">
    <location>
        <begin position="1"/>
        <end position="19"/>
    </location>
</feature>
<keyword evidence="4" id="KW-0808">Transferase</keyword>
<dbReference type="Gene3D" id="3.30.565.10">
    <property type="entry name" value="Histidine kinase-like ATPase, C-terminal domain"/>
    <property type="match status" value="1"/>
</dbReference>
<dbReference type="InterPro" id="IPR019734">
    <property type="entry name" value="TPR_rpt"/>
</dbReference>
<dbReference type="InterPro" id="IPR005467">
    <property type="entry name" value="His_kinase_dom"/>
</dbReference>
<comment type="caution">
    <text evidence="13">The sequence shown here is derived from an EMBL/GenBank/DDBJ whole genome shotgun (WGS) entry which is preliminary data.</text>
</comment>
<evidence type="ECO:0000313" key="14">
    <source>
        <dbReference type="Proteomes" id="UP001464555"/>
    </source>
</evidence>
<proteinExistence type="predicted"/>
<keyword evidence="10" id="KW-1133">Transmembrane helix</keyword>
<evidence type="ECO:0000256" key="11">
    <source>
        <dbReference type="SAM" id="SignalP"/>
    </source>
</evidence>
<keyword evidence="10" id="KW-0472">Membrane</keyword>
<keyword evidence="9" id="KW-0175">Coiled coil</keyword>
<dbReference type="PANTHER" id="PTHR41523:SF8">
    <property type="entry name" value="ETHYLENE RESPONSE SENSOR PROTEIN"/>
    <property type="match status" value="1"/>
</dbReference>
<dbReference type="InterPro" id="IPR011990">
    <property type="entry name" value="TPR-like_helical_dom_sf"/>
</dbReference>
<feature type="coiled-coil region" evidence="9">
    <location>
        <begin position="510"/>
        <end position="544"/>
    </location>
</feature>
<keyword evidence="7" id="KW-0067">ATP-binding</keyword>
<dbReference type="Gene3D" id="1.25.40.10">
    <property type="entry name" value="Tetratricopeptide repeat domain"/>
    <property type="match status" value="1"/>
</dbReference>
<keyword evidence="8" id="KW-0802">TPR repeat</keyword>
<dbReference type="InterPro" id="IPR036890">
    <property type="entry name" value="HATPase_C_sf"/>
</dbReference>
<feature type="transmembrane region" description="Helical" evidence="10">
    <location>
        <begin position="484"/>
        <end position="504"/>
    </location>
</feature>
<evidence type="ECO:0000259" key="12">
    <source>
        <dbReference type="PROSITE" id="PS50109"/>
    </source>
</evidence>